<dbReference type="EMBL" id="JACBKZ010000012">
    <property type="protein sequence ID" value="KAF5937616.1"/>
    <property type="molecule type" value="Genomic_DNA"/>
</dbReference>
<dbReference type="AlphaFoldDB" id="A0A7J7GE55"/>
<keyword evidence="3" id="KW-1185">Reference proteome</keyword>
<accession>A0A7J7GE55</accession>
<evidence type="ECO:0000313" key="3">
    <source>
        <dbReference type="Proteomes" id="UP000593564"/>
    </source>
</evidence>
<feature type="chain" id="PRO_5029448979" description="Pollen Ole e 1 allergen and extensin family protein" evidence="1">
    <location>
        <begin position="21"/>
        <end position="174"/>
    </location>
</feature>
<gene>
    <name evidence="2" type="ORF">HYC85_025122</name>
</gene>
<organism evidence="2 3">
    <name type="scientific">Camellia sinensis</name>
    <name type="common">Tea plant</name>
    <name type="synonym">Thea sinensis</name>
    <dbReference type="NCBI Taxonomy" id="4442"/>
    <lineage>
        <taxon>Eukaryota</taxon>
        <taxon>Viridiplantae</taxon>
        <taxon>Streptophyta</taxon>
        <taxon>Embryophyta</taxon>
        <taxon>Tracheophyta</taxon>
        <taxon>Spermatophyta</taxon>
        <taxon>Magnoliopsida</taxon>
        <taxon>eudicotyledons</taxon>
        <taxon>Gunneridae</taxon>
        <taxon>Pentapetalae</taxon>
        <taxon>asterids</taxon>
        <taxon>Ericales</taxon>
        <taxon>Theaceae</taxon>
        <taxon>Camellia</taxon>
    </lineage>
</organism>
<feature type="signal peptide" evidence="1">
    <location>
        <begin position="1"/>
        <end position="20"/>
    </location>
</feature>
<dbReference type="Proteomes" id="UP000593564">
    <property type="component" value="Unassembled WGS sequence"/>
</dbReference>
<name>A0A7J7GE55_CAMSI</name>
<protein>
    <recommendedName>
        <fullName evidence="4">Pollen Ole e 1 allergen and extensin family protein</fullName>
    </recommendedName>
</protein>
<reference evidence="3" key="1">
    <citation type="journal article" date="2020" name="Nat. Commun.">
        <title>Genome assembly of wild tea tree DASZ reveals pedigree and selection history of tea varieties.</title>
        <authorList>
            <person name="Zhang W."/>
            <person name="Zhang Y."/>
            <person name="Qiu H."/>
            <person name="Guo Y."/>
            <person name="Wan H."/>
            <person name="Zhang X."/>
            <person name="Scossa F."/>
            <person name="Alseekh S."/>
            <person name="Zhang Q."/>
            <person name="Wang P."/>
            <person name="Xu L."/>
            <person name="Schmidt M.H."/>
            <person name="Jia X."/>
            <person name="Li D."/>
            <person name="Zhu A."/>
            <person name="Guo F."/>
            <person name="Chen W."/>
            <person name="Ni D."/>
            <person name="Usadel B."/>
            <person name="Fernie A.R."/>
            <person name="Wen W."/>
        </authorList>
    </citation>
    <scope>NUCLEOTIDE SEQUENCE [LARGE SCALE GENOMIC DNA]</scope>
    <source>
        <strain evidence="3">cv. G240</strain>
    </source>
</reference>
<keyword evidence="1" id="KW-0732">Signal</keyword>
<evidence type="ECO:0000256" key="1">
    <source>
        <dbReference type="SAM" id="SignalP"/>
    </source>
</evidence>
<evidence type="ECO:0008006" key="4">
    <source>
        <dbReference type="Google" id="ProtNLM"/>
    </source>
</evidence>
<sequence length="174" mass="18706">MAIHHKVIITALLFALLVLARVEFSTCHVLKGSVTCLDCHNHHDLSDIKVLVKCSQVRKLAVATTSADGTFETELPSDATPPSSFNCLAKILGGPKQLYTSKKNIVSRTLKLPNSDDSYTISKPLKFFTSNPSSSSKNAAAIGESKTVDIPLPPAWGLAPSSYYIPFVPIIGIP</sequence>
<reference evidence="2 3" key="2">
    <citation type="submission" date="2020-07" db="EMBL/GenBank/DDBJ databases">
        <title>Genome assembly of wild tea tree DASZ reveals pedigree and selection history of tea varieties.</title>
        <authorList>
            <person name="Zhang W."/>
        </authorList>
    </citation>
    <scope>NUCLEOTIDE SEQUENCE [LARGE SCALE GENOMIC DNA]</scope>
    <source>
        <strain evidence="3">cv. G240</strain>
        <tissue evidence="2">Leaf</tissue>
    </source>
</reference>
<proteinExistence type="predicted"/>
<evidence type="ECO:0000313" key="2">
    <source>
        <dbReference type="EMBL" id="KAF5937616.1"/>
    </source>
</evidence>
<comment type="caution">
    <text evidence="2">The sequence shown here is derived from an EMBL/GenBank/DDBJ whole genome shotgun (WGS) entry which is preliminary data.</text>
</comment>